<dbReference type="PRINTS" id="PR00096">
    <property type="entry name" value="GATASE"/>
</dbReference>
<dbReference type="PANTHER" id="PTHR42695:SF5">
    <property type="entry name" value="GLUTAMINE AMIDOTRANSFERASE YLR126C-RELATED"/>
    <property type="match status" value="1"/>
</dbReference>
<evidence type="ECO:0000259" key="1">
    <source>
        <dbReference type="Pfam" id="PF00117"/>
    </source>
</evidence>
<dbReference type="SUPFAM" id="SSF52317">
    <property type="entry name" value="Class I glutamine amidotransferase-like"/>
    <property type="match status" value="1"/>
</dbReference>
<dbReference type="CDD" id="cd01741">
    <property type="entry name" value="GATase1_1"/>
    <property type="match status" value="1"/>
</dbReference>
<evidence type="ECO:0000313" key="2">
    <source>
        <dbReference type="EMBL" id="GLF97910.1"/>
    </source>
</evidence>
<gene>
    <name evidence="2" type="ORF">SYYSPA8_26455</name>
</gene>
<dbReference type="Pfam" id="PF00117">
    <property type="entry name" value="GATase"/>
    <property type="match status" value="1"/>
</dbReference>
<dbReference type="PROSITE" id="PS51273">
    <property type="entry name" value="GATASE_TYPE_1"/>
    <property type="match status" value="1"/>
</dbReference>
<dbReference type="EMBL" id="BSBI01000012">
    <property type="protein sequence ID" value="GLF97910.1"/>
    <property type="molecule type" value="Genomic_DNA"/>
</dbReference>
<evidence type="ECO:0000313" key="3">
    <source>
        <dbReference type="Proteomes" id="UP001291653"/>
    </source>
</evidence>
<feature type="domain" description="Glutamine amidotransferase" evidence="1">
    <location>
        <begin position="68"/>
        <end position="201"/>
    </location>
</feature>
<name>A0ABQ5P5Z8_9ACTN</name>
<accession>A0ABQ5P5Z8</accession>
<dbReference type="Gene3D" id="3.40.50.880">
    <property type="match status" value="1"/>
</dbReference>
<protein>
    <submittedName>
        <fullName evidence="2">Type 1 glutamine amidotransferase</fullName>
    </submittedName>
</protein>
<sequence length="264" mass="27083">MTASASTPLTDRDDTPGRPRVLVIQHEDGTGPGLVGAELTAAGLELDLVHPWAGGRLPASPAGHAGLLVLGGSPGCDDDTAAPWLPEVRALIRRAVAGGVPLLGICLGGQLTAAALGGRVARGRRGPETGVVPLRRLPAADADALFAAVPDGAPAAQWHWDEIVELPPGAVALFTGDDCRHQAFRVGPRAWGVQFHPEVTAADVAGWARLDGPAVARAGGDPEAAVASVRAAEPVLREVWGRTTRAWARVVHAHHGRGGPAVNP</sequence>
<keyword evidence="2" id="KW-0315">Glutamine amidotransferase</keyword>
<reference evidence="2 3" key="1">
    <citation type="submission" date="2022-10" db="EMBL/GenBank/DDBJ databases">
        <title>Draft genome sequence of Streptomyces sp. YSPA8.</title>
        <authorList>
            <person name="Moriuchi R."/>
            <person name="Dohra H."/>
            <person name="Yamamura H."/>
            <person name="Kodani S."/>
        </authorList>
    </citation>
    <scope>NUCLEOTIDE SEQUENCE [LARGE SCALE GENOMIC DNA]</scope>
    <source>
        <strain evidence="2 3">YSPA8</strain>
    </source>
</reference>
<proteinExistence type="predicted"/>
<keyword evidence="3" id="KW-1185">Reference proteome</keyword>
<dbReference type="PANTHER" id="PTHR42695">
    <property type="entry name" value="GLUTAMINE AMIDOTRANSFERASE YLR126C-RELATED"/>
    <property type="match status" value="1"/>
</dbReference>
<dbReference type="Proteomes" id="UP001291653">
    <property type="component" value="Unassembled WGS sequence"/>
</dbReference>
<dbReference type="InterPro" id="IPR029062">
    <property type="entry name" value="Class_I_gatase-like"/>
</dbReference>
<dbReference type="RefSeq" id="WP_323449892.1">
    <property type="nucleotide sequence ID" value="NZ_BSBI01000012.1"/>
</dbReference>
<dbReference type="InterPro" id="IPR017926">
    <property type="entry name" value="GATASE"/>
</dbReference>
<organism evidence="2 3">
    <name type="scientific">Streptomyces yaizuensis</name>
    <dbReference type="NCBI Taxonomy" id="2989713"/>
    <lineage>
        <taxon>Bacteria</taxon>
        <taxon>Bacillati</taxon>
        <taxon>Actinomycetota</taxon>
        <taxon>Actinomycetes</taxon>
        <taxon>Kitasatosporales</taxon>
        <taxon>Streptomycetaceae</taxon>
        <taxon>Streptomyces</taxon>
    </lineage>
</organism>
<comment type="caution">
    <text evidence="2">The sequence shown here is derived from an EMBL/GenBank/DDBJ whole genome shotgun (WGS) entry which is preliminary data.</text>
</comment>
<dbReference type="InterPro" id="IPR044992">
    <property type="entry name" value="ChyE-like"/>
</dbReference>